<feature type="transmembrane region" description="Helical" evidence="1">
    <location>
        <begin position="85"/>
        <end position="118"/>
    </location>
</feature>
<proteinExistence type="predicted"/>
<dbReference type="Proteomes" id="UP001430290">
    <property type="component" value="Unassembled WGS sequence"/>
</dbReference>
<dbReference type="RefSeq" id="WP_223628161.1">
    <property type="nucleotide sequence ID" value="NZ_JAIQDJ010000002.1"/>
</dbReference>
<evidence type="ECO:0000313" key="3">
    <source>
        <dbReference type="Proteomes" id="UP001430290"/>
    </source>
</evidence>
<dbReference type="PANTHER" id="PTHR39165:SF1">
    <property type="entry name" value="DUF456 DOMAIN-CONTAINING PROTEIN"/>
    <property type="match status" value="1"/>
</dbReference>
<dbReference type="Pfam" id="PF04306">
    <property type="entry name" value="DUF456"/>
    <property type="match status" value="1"/>
</dbReference>
<evidence type="ECO:0000313" key="2">
    <source>
        <dbReference type="EMBL" id="MBZ4186040.1"/>
    </source>
</evidence>
<comment type="caution">
    <text evidence="2">The sequence shown here is derived from an EMBL/GenBank/DDBJ whole genome shotgun (WGS) entry which is preliminary data.</text>
</comment>
<name>A0ABS7TDX9_9GAMM</name>
<gene>
    <name evidence="2" type="ORF">K7B09_06815</name>
</gene>
<dbReference type="EMBL" id="JAIQDJ010000002">
    <property type="protein sequence ID" value="MBZ4186040.1"/>
    <property type="molecule type" value="Genomic_DNA"/>
</dbReference>
<feature type="transmembrane region" description="Helical" evidence="1">
    <location>
        <begin position="54"/>
        <end position="73"/>
    </location>
</feature>
<dbReference type="InterPro" id="IPR007403">
    <property type="entry name" value="DUF456"/>
</dbReference>
<reference evidence="2" key="1">
    <citation type="submission" date="2021-09" db="EMBL/GenBank/DDBJ databases">
        <authorList>
            <person name="Wu T."/>
            <person name="Guo S.Z."/>
        </authorList>
    </citation>
    <scope>NUCLEOTIDE SEQUENCE</scope>
    <source>
        <strain evidence="2">RSS-23</strain>
    </source>
</reference>
<evidence type="ECO:0000256" key="1">
    <source>
        <dbReference type="SAM" id="Phobius"/>
    </source>
</evidence>
<keyword evidence="1" id="KW-0472">Membrane</keyword>
<organism evidence="2 3">
    <name type="scientific">Thermomonas beijingensis</name>
    <dbReference type="NCBI Taxonomy" id="2872701"/>
    <lineage>
        <taxon>Bacteria</taxon>
        <taxon>Pseudomonadati</taxon>
        <taxon>Pseudomonadota</taxon>
        <taxon>Gammaproteobacteria</taxon>
        <taxon>Lysobacterales</taxon>
        <taxon>Lysobacteraceae</taxon>
        <taxon>Thermomonas</taxon>
    </lineage>
</organism>
<sequence>MHWTLLLYLFAALLVLAGLAGTLLPVLPGAPLVLAGLLLAAWVDGFVHIGGWTLSLLAVLTIISLIVDFWATAHGAKRVGASKLAMLGATIGTLIGLFFALPGLILGPFLGAIAGELLHQRSLHPNTLGHAGKVGAGTWLGILLGTALKLALAFTMLGVFALAWWL</sequence>
<protein>
    <submittedName>
        <fullName evidence="2">DUF456 domain-containing protein</fullName>
    </submittedName>
</protein>
<keyword evidence="1" id="KW-1133">Transmembrane helix</keyword>
<keyword evidence="1" id="KW-0812">Transmembrane</keyword>
<feature type="transmembrane region" description="Helical" evidence="1">
    <location>
        <begin position="139"/>
        <end position="165"/>
    </location>
</feature>
<accession>A0ABS7TDX9</accession>
<keyword evidence="3" id="KW-1185">Reference proteome</keyword>
<dbReference type="PANTHER" id="PTHR39165">
    <property type="entry name" value="IG HYPOTHETICAL 17883"/>
    <property type="match status" value="1"/>
</dbReference>